<comment type="similarity">
    <text evidence="1">Belongs to the ABC transporter superfamily.</text>
</comment>
<dbReference type="AlphaFoldDB" id="E1YMU8"/>
<dbReference type="GO" id="GO:0015658">
    <property type="term" value="F:branched-chain amino acid transmembrane transporter activity"/>
    <property type="evidence" value="ECO:0007669"/>
    <property type="project" value="TreeGrafter"/>
</dbReference>
<evidence type="ECO:0000313" key="5">
    <source>
        <dbReference type="EMBL" id="CBX31892.1"/>
    </source>
</evidence>
<keyword evidence="2" id="KW-0813">Transport</keyword>
<dbReference type="InterPro" id="IPR003439">
    <property type="entry name" value="ABC_transporter-like_ATP-bd"/>
</dbReference>
<evidence type="ECO:0000256" key="2">
    <source>
        <dbReference type="ARBA" id="ARBA00022448"/>
    </source>
</evidence>
<reference evidence="5" key="1">
    <citation type="journal article" date="2011" name="Environ. Microbiol.">
        <title>Genomic insights into the metabolic potential of the polycyclic aromatic hydrocarbon degrading sulfate-reducing Deltaproteobacterium N47.</title>
        <authorList>
            <person name="Bergmann F."/>
            <person name="Selesi D."/>
            <person name="Weinmaier T."/>
            <person name="Tischler P."/>
            <person name="Rattei T."/>
            <person name="Meckenstock R.U."/>
        </authorList>
    </citation>
    <scope>NUCLEOTIDE SEQUENCE</scope>
</reference>
<dbReference type="InterPro" id="IPR052156">
    <property type="entry name" value="BCAA_Transport_ATP-bd_LivF"/>
</dbReference>
<evidence type="ECO:0000256" key="3">
    <source>
        <dbReference type="ARBA" id="ARBA00022970"/>
    </source>
</evidence>
<dbReference type="GO" id="GO:0015807">
    <property type="term" value="P:L-amino acid transport"/>
    <property type="evidence" value="ECO:0007669"/>
    <property type="project" value="TreeGrafter"/>
</dbReference>
<gene>
    <name evidence="5" type="ORF">N47_O13110</name>
</gene>
<keyword evidence="5" id="KW-0547">Nucleotide-binding</keyword>
<dbReference type="GO" id="GO:0016887">
    <property type="term" value="F:ATP hydrolysis activity"/>
    <property type="evidence" value="ECO:0007669"/>
    <property type="project" value="InterPro"/>
</dbReference>
<accession>E1YMU8</accession>
<dbReference type="Pfam" id="PF00005">
    <property type="entry name" value="ABC_tran"/>
    <property type="match status" value="1"/>
</dbReference>
<dbReference type="Gene3D" id="3.40.50.300">
    <property type="entry name" value="P-loop containing nucleotide triphosphate hydrolases"/>
    <property type="match status" value="1"/>
</dbReference>
<feature type="domain" description="ABC transporter" evidence="4">
    <location>
        <begin position="22"/>
        <end position="74"/>
    </location>
</feature>
<dbReference type="GO" id="GO:0005524">
    <property type="term" value="F:ATP binding"/>
    <property type="evidence" value="ECO:0007669"/>
    <property type="project" value="UniProtKB-KW"/>
</dbReference>
<proteinExistence type="inferred from homology"/>
<protein>
    <submittedName>
        <fullName evidence="5">High-affinity branched-chain amino acid transport ATP-binding protein braG</fullName>
    </submittedName>
</protein>
<dbReference type="SUPFAM" id="SSF52540">
    <property type="entry name" value="P-loop containing nucleoside triphosphate hydrolases"/>
    <property type="match status" value="1"/>
</dbReference>
<keyword evidence="3" id="KW-0029">Amino-acid transport</keyword>
<organism evidence="5">
    <name type="scientific">uncultured Desulfobacterium sp</name>
    <dbReference type="NCBI Taxonomy" id="201089"/>
    <lineage>
        <taxon>Bacteria</taxon>
        <taxon>Pseudomonadati</taxon>
        <taxon>Thermodesulfobacteriota</taxon>
        <taxon>Desulfobacteria</taxon>
        <taxon>Desulfobacterales</taxon>
        <taxon>Desulfobacteriaceae</taxon>
        <taxon>Desulfobacterium</taxon>
        <taxon>environmental samples</taxon>
    </lineage>
</organism>
<sequence>MTNSSFRNTLKYGHTFLKKQLLKSRIEEMLNFFPILRERLKQDAGKLSGGEQQQLALARALIPQPKLLMLDEPSLGLAPSILKSVFEKIVQINRENKTTILIVEQKVREVLNICHKVYSLKLGKIAFEGKPDELIGNTEKLKELFL</sequence>
<evidence type="ECO:0000259" key="4">
    <source>
        <dbReference type="Pfam" id="PF00005"/>
    </source>
</evidence>
<evidence type="ECO:0000256" key="1">
    <source>
        <dbReference type="ARBA" id="ARBA00005417"/>
    </source>
</evidence>
<dbReference type="EMBL" id="FR695880">
    <property type="protein sequence ID" value="CBX31892.1"/>
    <property type="molecule type" value="Genomic_DNA"/>
</dbReference>
<dbReference type="PANTHER" id="PTHR43820:SF4">
    <property type="entry name" value="HIGH-AFFINITY BRANCHED-CHAIN AMINO ACID TRANSPORT ATP-BINDING PROTEIN LIVF"/>
    <property type="match status" value="1"/>
</dbReference>
<dbReference type="PANTHER" id="PTHR43820">
    <property type="entry name" value="HIGH-AFFINITY BRANCHED-CHAIN AMINO ACID TRANSPORT ATP-BINDING PROTEIN LIVF"/>
    <property type="match status" value="1"/>
</dbReference>
<keyword evidence="5" id="KW-0067">ATP-binding</keyword>
<dbReference type="InterPro" id="IPR027417">
    <property type="entry name" value="P-loop_NTPase"/>
</dbReference>
<name>E1YMU8_9BACT</name>